<evidence type="ECO:0000313" key="2">
    <source>
        <dbReference type="Proteomes" id="UP000035740"/>
    </source>
</evidence>
<reference evidence="1 2" key="1">
    <citation type="journal article" date="2014" name="Nature">
        <title>The genome of the recently domesticated crop plant sugar beet (Beta vulgaris).</title>
        <authorList>
            <person name="Dohm J.C."/>
            <person name="Minoche A.E."/>
            <person name="Holtgrawe D."/>
            <person name="Capella-Gutierrez S."/>
            <person name="Zakrzewski F."/>
            <person name="Tafer H."/>
            <person name="Rupp O."/>
            <person name="Sorensen T.R."/>
            <person name="Stracke R."/>
            <person name="Reinhardt R."/>
            <person name="Goesmann A."/>
            <person name="Kraft T."/>
            <person name="Schulz B."/>
            <person name="Stadler P.F."/>
            <person name="Schmidt T."/>
            <person name="Gabaldon T."/>
            <person name="Lehrach H."/>
            <person name="Weisshaar B."/>
            <person name="Himmelbauer H."/>
        </authorList>
    </citation>
    <scope>NUCLEOTIDE SEQUENCE [LARGE SCALE GENOMIC DNA]</scope>
    <source>
        <tissue evidence="1">Taproot</tissue>
    </source>
</reference>
<protein>
    <submittedName>
        <fullName evidence="1">Uncharacterized protein</fullName>
    </submittedName>
</protein>
<organism evidence="1 2">
    <name type="scientific">Beta vulgaris subsp. vulgaris</name>
    <name type="common">Beet</name>
    <dbReference type="NCBI Taxonomy" id="3555"/>
    <lineage>
        <taxon>Eukaryota</taxon>
        <taxon>Viridiplantae</taxon>
        <taxon>Streptophyta</taxon>
        <taxon>Embryophyta</taxon>
        <taxon>Tracheophyta</taxon>
        <taxon>Spermatophyta</taxon>
        <taxon>Magnoliopsida</taxon>
        <taxon>eudicotyledons</taxon>
        <taxon>Gunneridae</taxon>
        <taxon>Pentapetalae</taxon>
        <taxon>Caryophyllales</taxon>
        <taxon>Chenopodiaceae</taxon>
        <taxon>Betoideae</taxon>
        <taxon>Beta</taxon>
    </lineage>
</organism>
<proteinExistence type="predicted"/>
<dbReference type="AlphaFoldDB" id="A0A0J8B0L8"/>
<accession>A0A0J8B0L8</accession>
<gene>
    <name evidence="1" type="ORF">BVRB_031390</name>
</gene>
<dbReference type="SUPFAM" id="SSF52540">
    <property type="entry name" value="P-loop containing nucleoside triphosphate hydrolases"/>
    <property type="match status" value="1"/>
</dbReference>
<keyword evidence="2" id="KW-1185">Reference proteome</keyword>
<dbReference type="Proteomes" id="UP000035740">
    <property type="component" value="Unassembled WGS sequence"/>
</dbReference>
<dbReference type="InterPro" id="IPR027417">
    <property type="entry name" value="P-loop_NTPase"/>
</dbReference>
<sequence>MAILGLENAGKSTLVQIIAGNTLPCTPIWFLTSPAEDR</sequence>
<dbReference type="Gramene" id="KMS93447">
    <property type="protein sequence ID" value="KMS93447"/>
    <property type="gene ID" value="BVRB_031390"/>
</dbReference>
<evidence type="ECO:0000313" key="1">
    <source>
        <dbReference type="EMBL" id="KMS93447.1"/>
    </source>
</evidence>
<dbReference type="EMBL" id="KQ102672">
    <property type="protein sequence ID" value="KMS93447.1"/>
    <property type="molecule type" value="Genomic_DNA"/>
</dbReference>
<name>A0A0J8B0L8_BETVV</name>
<dbReference type="eggNOG" id="KOG0075">
    <property type="taxonomic scope" value="Eukaryota"/>
</dbReference>